<dbReference type="InterPro" id="IPR011108">
    <property type="entry name" value="RMMBL"/>
</dbReference>
<keyword evidence="3" id="KW-0540">Nuclease</keyword>
<dbReference type="GO" id="GO:0005576">
    <property type="term" value="C:extracellular region"/>
    <property type="evidence" value="ECO:0007669"/>
    <property type="project" value="UniProtKB-SubCell"/>
</dbReference>
<evidence type="ECO:0000256" key="3">
    <source>
        <dbReference type="ARBA" id="ARBA00022722"/>
    </source>
</evidence>
<dbReference type="Proteomes" id="UP001489004">
    <property type="component" value="Unassembled WGS sequence"/>
</dbReference>
<dbReference type="EMBL" id="JALJOR010000001">
    <property type="protein sequence ID" value="KAK9828610.1"/>
    <property type="molecule type" value="Genomic_DNA"/>
</dbReference>
<evidence type="ECO:0000256" key="6">
    <source>
        <dbReference type="ARBA" id="ARBA00022801"/>
    </source>
</evidence>
<feature type="region of interest" description="Disordered" evidence="11">
    <location>
        <begin position="847"/>
        <end position="866"/>
    </location>
</feature>
<dbReference type="CDD" id="cd07714">
    <property type="entry name" value="RNaseJ_MBL-fold"/>
    <property type="match status" value="1"/>
</dbReference>
<feature type="compositionally biased region" description="Low complexity" evidence="11">
    <location>
        <begin position="722"/>
        <end position="731"/>
    </location>
</feature>
<keyword evidence="9" id="KW-0694">RNA-binding</keyword>
<dbReference type="GO" id="GO:0004527">
    <property type="term" value="F:exonuclease activity"/>
    <property type="evidence" value="ECO:0007669"/>
    <property type="project" value="UniProtKB-KW"/>
</dbReference>
<evidence type="ECO:0000259" key="12">
    <source>
        <dbReference type="SMART" id="SM00849"/>
    </source>
</evidence>
<dbReference type="InterPro" id="IPR042173">
    <property type="entry name" value="RNase_J_2"/>
</dbReference>
<evidence type="ECO:0000256" key="2">
    <source>
        <dbReference type="ARBA" id="ARBA00022525"/>
    </source>
</evidence>
<gene>
    <name evidence="13" type="ORF">WJX72_001027</name>
</gene>
<evidence type="ECO:0000313" key="14">
    <source>
        <dbReference type="Proteomes" id="UP001489004"/>
    </source>
</evidence>
<evidence type="ECO:0000256" key="9">
    <source>
        <dbReference type="ARBA" id="ARBA00022884"/>
    </source>
</evidence>
<dbReference type="InterPro" id="IPR055132">
    <property type="entry name" value="RNase_J_b_CASP"/>
</dbReference>
<dbReference type="Gene3D" id="3.40.50.10710">
    <property type="entry name" value="Metallo-hydrolase/oxidoreductase"/>
    <property type="match status" value="1"/>
</dbReference>
<dbReference type="InterPro" id="IPR006766">
    <property type="entry name" value="EXORDIUM-like"/>
</dbReference>
<evidence type="ECO:0000256" key="8">
    <source>
        <dbReference type="ARBA" id="ARBA00022839"/>
    </source>
</evidence>
<dbReference type="AlphaFoldDB" id="A0AAW1R502"/>
<feature type="compositionally biased region" description="Low complexity" evidence="11">
    <location>
        <begin position="72"/>
        <end position="102"/>
    </location>
</feature>
<keyword evidence="7" id="KW-0862">Zinc</keyword>
<accession>A0AAW1R502</accession>
<dbReference type="GO" id="GO:0046872">
    <property type="term" value="F:metal ion binding"/>
    <property type="evidence" value="ECO:0007669"/>
    <property type="project" value="UniProtKB-KW"/>
</dbReference>
<comment type="similarity">
    <text evidence="10">Belongs to the EXORDIUM family.</text>
</comment>
<dbReference type="SUPFAM" id="SSF56281">
    <property type="entry name" value="Metallo-hydrolase/oxidoreductase"/>
    <property type="match status" value="1"/>
</dbReference>
<dbReference type="Pfam" id="PF07521">
    <property type="entry name" value="RMMBL"/>
    <property type="match status" value="1"/>
</dbReference>
<comment type="caution">
    <text evidence="13">The sequence shown here is derived from an EMBL/GenBank/DDBJ whole genome shotgun (WGS) entry which is preliminary data.</text>
</comment>
<feature type="region of interest" description="Disordered" evidence="11">
    <location>
        <begin position="722"/>
        <end position="767"/>
    </location>
</feature>
<comment type="subcellular location">
    <subcellularLocation>
        <location evidence="1">Secreted</location>
    </subcellularLocation>
</comment>
<proteinExistence type="inferred from homology"/>
<keyword evidence="2" id="KW-0964">Secreted</keyword>
<evidence type="ECO:0000256" key="1">
    <source>
        <dbReference type="ARBA" id="ARBA00004613"/>
    </source>
</evidence>
<dbReference type="SMART" id="SM00849">
    <property type="entry name" value="Lactamase_B"/>
    <property type="match status" value="1"/>
</dbReference>
<dbReference type="InterPro" id="IPR001279">
    <property type="entry name" value="Metallo-B-lactamas"/>
</dbReference>
<sequence length="1151" mass="124017">MPFEGYTSKCLGRPLPVRSQPPSHRLGRQHRQPVALQAAGPSQPQEQPGQAASHPQIQPPQQPGTAHPDGEQQTQAQPPQQQKFRPQRYAAAGGRRPPARMRVSSDGYEHLGSALKYPANRPFPGPPPGQGPPLRILPIGGLGEIGMNCMLVGVYDRYILIDAGLMFPDFTDLGVQKILPDTSFLAQWRDKIEAVFITHGHEDHIGALPWVIPALDPATPVFAAGFSMQLVKRRLQEFNLWDESRFHVFQMNQRFQLGPFECEPIRVTHSIPDCCGLILRSEHGNIVHTGDWKIDEDPIDNQIFDRTAFEAIGREGVSLLMSDSTNVLSPGRTKGEAGVKQALIERVQRHNGKGRVVVTQFASNLHRIAGVKAAADAANRKICFIGMSLNTYLEAAERDGRAPFSSKDLIHQADLDRYDPSEVLIVTTGSQAEPRAALSLASREASHVLKLNDSDLLLYAARVIPGNETRVQQMMNNIARLGPEIVSGHNSGLHTSGHAYQGELEEVMKLVKPKQFLPVHGEYAFLKAHAALARDVGIHNTSVIQNGQMLGVFDRRNANTVSSGSLNILGQAQLQSFYNDGNKGTGSAEEMALDERNVLAVEGVVVAAVDVIRNAPTAGGAVAGAAFSPRRLRARVRITTRALWVDEGRLLEDLHKVCEAAVAQLPPDVLLVAVERTVAEAIRRCCKAYNKRRPEVVVIAHEWDPRAGAAAAAQAIRQADAAGATAAARQQSGPGPSNRVAPRGGGGGRRWAGPATQRRPRPATGLQGAWRCHPAATRGLSRGGTARNQPGAWLCRGVLPGNLTGVQTSVQEYDQSIAAFTQLRPLPCSAISALIITLGPGDDFRKPSRSLAEGLSRSAGSIPPSQHSALRQTADTLLTHPSPIKGAAARTLLGFKAGTYYPFGQRPVADGQVSANSLGNGIDYHDGPVILGDVFVYLIWYGSWTDPSAKRIITNMVSNIGAAPYWTVNKSYYSSSVASDKSFVGSAVFLAGEADDLYSSSKTGVYMVLTDDTVSITSGFCSSYCGWHASASMLGTDIRFGLVGNPQKCPDACAYTNKATPNGNWPVDSMASIVAHELEEAVTDPDFTSWYDSAGMENADKCAWRYGTTYTTGNGATANMRLGSMDYLIQQNWVNSKGGYCASSWTGAASS</sequence>
<keyword evidence="6" id="KW-0378">Hydrolase</keyword>
<dbReference type="Pfam" id="PF12706">
    <property type="entry name" value="Lactamase_B_2"/>
    <property type="match status" value="1"/>
</dbReference>
<dbReference type="PANTHER" id="PTHR43694">
    <property type="entry name" value="RIBONUCLEASE J"/>
    <property type="match status" value="1"/>
</dbReference>
<evidence type="ECO:0000313" key="13">
    <source>
        <dbReference type="EMBL" id="KAK9828610.1"/>
    </source>
</evidence>
<evidence type="ECO:0000256" key="11">
    <source>
        <dbReference type="SAM" id="MobiDB-lite"/>
    </source>
</evidence>
<protein>
    <recommendedName>
        <fullName evidence="12">Metallo-beta-lactamase domain-containing protein</fullName>
    </recommendedName>
</protein>
<keyword evidence="8" id="KW-0269">Exonuclease</keyword>
<evidence type="ECO:0000256" key="5">
    <source>
        <dbReference type="ARBA" id="ARBA00022729"/>
    </source>
</evidence>
<evidence type="ECO:0000256" key="4">
    <source>
        <dbReference type="ARBA" id="ARBA00022723"/>
    </source>
</evidence>
<name>A0AAW1R502_9CHLO</name>
<keyword evidence="4" id="KW-0479">Metal-binding</keyword>
<dbReference type="InterPro" id="IPR036866">
    <property type="entry name" value="RibonucZ/Hydroxyglut_hydro"/>
</dbReference>
<keyword evidence="14" id="KW-1185">Reference proteome</keyword>
<feature type="region of interest" description="Disordered" evidence="11">
    <location>
        <begin position="1"/>
        <end position="104"/>
    </location>
</feature>
<evidence type="ECO:0000256" key="7">
    <source>
        <dbReference type="ARBA" id="ARBA00022833"/>
    </source>
</evidence>
<dbReference type="Pfam" id="PF04674">
    <property type="entry name" value="Phi_1"/>
    <property type="match status" value="1"/>
</dbReference>
<dbReference type="Pfam" id="PF22505">
    <property type="entry name" value="RNase_J_b_CASP"/>
    <property type="match status" value="1"/>
</dbReference>
<reference evidence="13 14" key="1">
    <citation type="journal article" date="2024" name="Nat. Commun.">
        <title>Phylogenomics reveals the evolutionary origins of lichenization in chlorophyte algae.</title>
        <authorList>
            <person name="Puginier C."/>
            <person name="Libourel C."/>
            <person name="Otte J."/>
            <person name="Skaloud P."/>
            <person name="Haon M."/>
            <person name="Grisel S."/>
            <person name="Petersen M."/>
            <person name="Berrin J.G."/>
            <person name="Delaux P.M."/>
            <person name="Dal Grande F."/>
            <person name="Keller J."/>
        </authorList>
    </citation>
    <scope>NUCLEOTIDE SEQUENCE [LARGE SCALE GENOMIC DNA]</scope>
    <source>
        <strain evidence="13 14">SAG 2043</strain>
    </source>
</reference>
<keyword evidence="5" id="KW-0732">Signal</keyword>
<dbReference type="Gene3D" id="3.60.15.10">
    <property type="entry name" value="Ribonuclease Z/Hydroxyacylglutathione hydrolase-like"/>
    <property type="match status" value="1"/>
</dbReference>
<evidence type="ECO:0000256" key="10">
    <source>
        <dbReference type="ARBA" id="ARBA00023591"/>
    </source>
</evidence>
<dbReference type="GO" id="GO:0003723">
    <property type="term" value="F:RNA binding"/>
    <property type="evidence" value="ECO:0007669"/>
    <property type="project" value="UniProtKB-KW"/>
</dbReference>
<feature type="domain" description="Metallo-beta-lactamase" evidence="12">
    <location>
        <begin position="146"/>
        <end position="343"/>
    </location>
</feature>
<dbReference type="PANTHER" id="PTHR43694:SF1">
    <property type="entry name" value="RIBONUCLEASE J"/>
    <property type="match status" value="1"/>
</dbReference>
<organism evidence="13 14">
    <name type="scientific">[Myrmecia] bisecta</name>
    <dbReference type="NCBI Taxonomy" id="41462"/>
    <lineage>
        <taxon>Eukaryota</taxon>
        <taxon>Viridiplantae</taxon>
        <taxon>Chlorophyta</taxon>
        <taxon>core chlorophytes</taxon>
        <taxon>Trebouxiophyceae</taxon>
        <taxon>Trebouxiales</taxon>
        <taxon>Trebouxiaceae</taxon>
        <taxon>Myrmecia</taxon>
    </lineage>
</organism>
<feature type="compositionally biased region" description="Polar residues" evidence="11">
    <location>
        <begin position="40"/>
        <end position="56"/>
    </location>
</feature>